<proteinExistence type="inferred from homology"/>
<evidence type="ECO:0000256" key="11">
    <source>
        <dbReference type="ARBA" id="ARBA00030128"/>
    </source>
</evidence>
<comment type="catalytic activity">
    <reaction evidence="12 13">
        <text>GMP + ATP = GDP + ADP</text>
        <dbReference type="Rhea" id="RHEA:20780"/>
        <dbReference type="ChEBI" id="CHEBI:30616"/>
        <dbReference type="ChEBI" id="CHEBI:58115"/>
        <dbReference type="ChEBI" id="CHEBI:58189"/>
        <dbReference type="ChEBI" id="CHEBI:456216"/>
        <dbReference type="EC" id="2.7.4.8"/>
    </reaction>
</comment>
<dbReference type="SMART" id="SM00072">
    <property type="entry name" value="GuKc"/>
    <property type="match status" value="1"/>
</dbReference>
<protein>
    <recommendedName>
        <fullName evidence="5 13">Guanylate kinase</fullName>
        <ecNumber evidence="4 13">2.7.4.8</ecNumber>
    </recommendedName>
    <alternativeName>
        <fullName evidence="11 13">GMP kinase</fullName>
    </alternativeName>
</protein>
<evidence type="ECO:0000256" key="6">
    <source>
        <dbReference type="ARBA" id="ARBA00022490"/>
    </source>
</evidence>
<sequence>MIMTNKKVADLVSDKGILMVLSGPSGVGKGTVCAALRKSTNDLVYSVSATTREPRQGEVDGVNYFFRTKEQFLQMIADDELLEWAEYVGNYYGTPRYFVEEVLASGKDIILEIEVQGALKVKHKFPEGVFTFLLPPSLDELQNRIETRGTESEESIRNRMSVAKAEMRLLEHYDYAIVNDEVEAACRRIQSILVAERCRQERVLHKIKKWMDEV</sequence>
<dbReference type="InterPro" id="IPR017665">
    <property type="entry name" value="Guanylate_kinase"/>
</dbReference>
<feature type="binding site" evidence="13">
    <location>
        <begin position="23"/>
        <end position="30"/>
    </location>
    <ligand>
        <name>ATP</name>
        <dbReference type="ChEBI" id="CHEBI:30616"/>
    </ligand>
</feature>
<feature type="domain" description="Guanylate kinase-like" evidence="14">
    <location>
        <begin position="16"/>
        <end position="194"/>
    </location>
</feature>
<dbReference type="PANTHER" id="PTHR23117">
    <property type="entry name" value="GUANYLATE KINASE-RELATED"/>
    <property type="match status" value="1"/>
</dbReference>
<dbReference type="NCBIfam" id="TIGR03263">
    <property type="entry name" value="guanyl_kin"/>
    <property type="match status" value="1"/>
</dbReference>
<comment type="function">
    <text evidence="1 13">Essential for recycling GMP and indirectly, cGMP.</text>
</comment>
<dbReference type="Proteomes" id="UP000426246">
    <property type="component" value="Chromosome"/>
</dbReference>
<evidence type="ECO:0000256" key="9">
    <source>
        <dbReference type="ARBA" id="ARBA00022777"/>
    </source>
</evidence>
<comment type="subcellular location">
    <subcellularLocation>
        <location evidence="2 13">Cytoplasm</location>
    </subcellularLocation>
</comment>
<keyword evidence="6 13" id="KW-0963">Cytoplasm</keyword>
<dbReference type="SUPFAM" id="SSF52540">
    <property type="entry name" value="P-loop containing nucleoside triphosphate hydrolases"/>
    <property type="match status" value="1"/>
</dbReference>
<dbReference type="PROSITE" id="PS50052">
    <property type="entry name" value="GUANYLATE_KINASE_2"/>
    <property type="match status" value="1"/>
</dbReference>
<evidence type="ECO:0000256" key="13">
    <source>
        <dbReference type="HAMAP-Rule" id="MF_00328"/>
    </source>
</evidence>
<dbReference type="FunFam" id="3.40.50.300:FF:000855">
    <property type="entry name" value="Guanylate kinase"/>
    <property type="match status" value="1"/>
</dbReference>
<evidence type="ECO:0000256" key="7">
    <source>
        <dbReference type="ARBA" id="ARBA00022679"/>
    </source>
</evidence>
<keyword evidence="16" id="KW-1185">Reference proteome</keyword>
<evidence type="ECO:0000256" key="2">
    <source>
        <dbReference type="ARBA" id="ARBA00004496"/>
    </source>
</evidence>
<dbReference type="InterPro" id="IPR027417">
    <property type="entry name" value="P-loop_NTPase"/>
</dbReference>
<dbReference type="Gene3D" id="3.30.63.10">
    <property type="entry name" value="Guanylate Kinase phosphate binding domain"/>
    <property type="match status" value="1"/>
</dbReference>
<dbReference type="FunFam" id="3.30.63.10:FF:000002">
    <property type="entry name" value="Guanylate kinase 1"/>
    <property type="match status" value="1"/>
</dbReference>
<reference evidence="16" key="1">
    <citation type="submission" date="2018-11" db="EMBL/GenBank/DDBJ databases">
        <title>Complete genome sequence of Paenibacillus sp. ML311-T8.</title>
        <authorList>
            <person name="Nam Y.-D."/>
            <person name="Kang J."/>
            <person name="Chung W.-H."/>
            <person name="Park Y.S."/>
        </authorList>
    </citation>
    <scope>NUCLEOTIDE SEQUENCE [LARGE SCALE GENOMIC DNA]</scope>
    <source>
        <strain evidence="16">ML311-T8</strain>
    </source>
</reference>
<dbReference type="InterPro" id="IPR008145">
    <property type="entry name" value="GK/Ca_channel_bsu"/>
</dbReference>
<evidence type="ECO:0000256" key="4">
    <source>
        <dbReference type="ARBA" id="ARBA00012961"/>
    </source>
</evidence>
<evidence type="ECO:0000256" key="10">
    <source>
        <dbReference type="ARBA" id="ARBA00022840"/>
    </source>
</evidence>
<dbReference type="PANTHER" id="PTHR23117:SF13">
    <property type="entry name" value="GUANYLATE KINASE"/>
    <property type="match status" value="1"/>
</dbReference>
<evidence type="ECO:0000256" key="3">
    <source>
        <dbReference type="ARBA" id="ARBA00005790"/>
    </source>
</evidence>
<dbReference type="KEGG" id="ppsc:EHS13_19675"/>
<evidence type="ECO:0000256" key="5">
    <source>
        <dbReference type="ARBA" id="ARBA00016296"/>
    </source>
</evidence>
<accession>A0A6B8RNJ5</accession>
<dbReference type="OrthoDB" id="9808150at2"/>
<gene>
    <name evidence="13" type="primary">gmk</name>
    <name evidence="15" type="ORF">EHS13_19675</name>
</gene>
<name>A0A6B8RNJ5_9BACL</name>
<dbReference type="GO" id="GO:0005829">
    <property type="term" value="C:cytosol"/>
    <property type="evidence" value="ECO:0007669"/>
    <property type="project" value="TreeGrafter"/>
</dbReference>
<keyword evidence="9 13" id="KW-0418">Kinase</keyword>
<dbReference type="EMBL" id="CP034235">
    <property type="protein sequence ID" value="QGQ96946.1"/>
    <property type="molecule type" value="Genomic_DNA"/>
</dbReference>
<evidence type="ECO:0000256" key="12">
    <source>
        <dbReference type="ARBA" id="ARBA00048594"/>
    </source>
</evidence>
<dbReference type="InterPro" id="IPR008144">
    <property type="entry name" value="Guanylate_kin-like_dom"/>
</dbReference>
<dbReference type="Pfam" id="PF00625">
    <property type="entry name" value="Guanylate_kin"/>
    <property type="match status" value="1"/>
</dbReference>
<keyword evidence="7 13" id="KW-0808">Transferase</keyword>
<dbReference type="GO" id="GO:0004385">
    <property type="term" value="F:GMP kinase activity"/>
    <property type="evidence" value="ECO:0007669"/>
    <property type="project" value="UniProtKB-UniRule"/>
</dbReference>
<dbReference type="CDD" id="cd00071">
    <property type="entry name" value="GMPK"/>
    <property type="match status" value="1"/>
</dbReference>
<dbReference type="GO" id="GO:0005524">
    <property type="term" value="F:ATP binding"/>
    <property type="evidence" value="ECO:0007669"/>
    <property type="project" value="UniProtKB-UniRule"/>
</dbReference>
<dbReference type="Gene3D" id="3.40.50.300">
    <property type="entry name" value="P-loop containing nucleotide triphosphate hydrolases"/>
    <property type="match status" value="2"/>
</dbReference>
<evidence type="ECO:0000313" key="16">
    <source>
        <dbReference type="Proteomes" id="UP000426246"/>
    </source>
</evidence>
<dbReference type="AlphaFoldDB" id="A0A6B8RNJ5"/>
<evidence type="ECO:0000256" key="1">
    <source>
        <dbReference type="ARBA" id="ARBA00003531"/>
    </source>
</evidence>
<dbReference type="InterPro" id="IPR020590">
    <property type="entry name" value="Guanylate_kinase_CS"/>
</dbReference>
<evidence type="ECO:0000259" key="14">
    <source>
        <dbReference type="PROSITE" id="PS50052"/>
    </source>
</evidence>
<organism evidence="15 16">
    <name type="scientific">Paenibacillus psychroresistens</name>
    <dbReference type="NCBI Taxonomy" id="1778678"/>
    <lineage>
        <taxon>Bacteria</taxon>
        <taxon>Bacillati</taxon>
        <taxon>Bacillota</taxon>
        <taxon>Bacilli</taxon>
        <taxon>Bacillales</taxon>
        <taxon>Paenibacillaceae</taxon>
        <taxon>Paenibacillus</taxon>
    </lineage>
</organism>
<dbReference type="EC" id="2.7.4.8" evidence="4 13"/>
<comment type="similarity">
    <text evidence="3 13">Belongs to the guanylate kinase family.</text>
</comment>
<keyword evidence="8 13" id="KW-0547">Nucleotide-binding</keyword>
<dbReference type="PROSITE" id="PS00856">
    <property type="entry name" value="GUANYLATE_KINASE_1"/>
    <property type="match status" value="1"/>
</dbReference>
<keyword evidence="10 13" id="KW-0067">ATP-binding</keyword>
<dbReference type="HAMAP" id="MF_00328">
    <property type="entry name" value="Guanylate_kinase"/>
    <property type="match status" value="1"/>
</dbReference>
<evidence type="ECO:0000313" key="15">
    <source>
        <dbReference type="EMBL" id="QGQ96946.1"/>
    </source>
</evidence>
<evidence type="ECO:0000256" key="8">
    <source>
        <dbReference type="ARBA" id="ARBA00022741"/>
    </source>
</evidence>